<protein>
    <submittedName>
        <fullName evidence="1">Uncharacterized protein</fullName>
    </submittedName>
</protein>
<sequence>MEIIFRYACPFSIPWMN</sequence>
<evidence type="ECO:0000313" key="1">
    <source>
        <dbReference type="EMBL" id="MBX33891.1"/>
    </source>
</evidence>
<dbReference type="EMBL" id="GGEC01053407">
    <property type="protein sequence ID" value="MBX33891.1"/>
    <property type="molecule type" value="Transcribed_RNA"/>
</dbReference>
<reference evidence="1" key="1">
    <citation type="submission" date="2018-02" db="EMBL/GenBank/DDBJ databases">
        <title>Rhizophora mucronata_Transcriptome.</title>
        <authorList>
            <person name="Meera S.P."/>
            <person name="Sreeshan A."/>
            <person name="Augustine A."/>
        </authorList>
    </citation>
    <scope>NUCLEOTIDE SEQUENCE</scope>
    <source>
        <tissue evidence="1">Leaf</tissue>
    </source>
</reference>
<name>A0A2P2MUK1_RHIMU</name>
<accession>A0A2P2MUK1</accession>
<organism evidence="1">
    <name type="scientific">Rhizophora mucronata</name>
    <name type="common">Asiatic mangrove</name>
    <dbReference type="NCBI Taxonomy" id="61149"/>
    <lineage>
        <taxon>Eukaryota</taxon>
        <taxon>Viridiplantae</taxon>
        <taxon>Streptophyta</taxon>
        <taxon>Embryophyta</taxon>
        <taxon>Tracheophyta</taxon>
        <taxon>Spermatophyta</taxon>
        <taxon>Magnoliopsida</taxon>
        <taxon>eudicotyledons</taxon>
        <taxon>Gunneridae</taxon>
        <taxon>Pentapetalae</taxon>
        <taxon>rosids</taxon>
        <taxon>fabids</taxon>
        <taxon>Malpighiales</taxon>
        <taxon>Rhizophoraceae</taxon>
        <taxon>Rhizophora</taxon>
    </lineage>
</organism>
<proteinExistence type="predicted"/>
<dbReference type="AlphaFoldDB" id="A0A2P2MUK1"/>